<name>A0A382E9W7_9ZZZZ</name>
<evidence type="ECO:0000256" key="1">
    <source>
        <dbReference type="ARBA" id="ARBA00022729"/>
    </source>
</evidence>
<dbReference type="InterPro" id="IPR006558">
    <property type="entry name" value="LamG-like"/>
</dbReference>
<reference evidence="4" key="1">
    <citation type="submission" date="2018-05" db="EMBL/GenBank/DDBJ databases">
        <authorList>
            <person name="Lanie J.A."/>
            <person name="Ng W.-L."/>
            <person name="Kazmierczak K.M."/>
            <person name="Andrzejewski T.M."/>
            <person name="Davidsen T.M."/>
            <person name="Wayne K.J."/>
            <person name="Tettelin H."/>
            <person name="Glass J.I."/>
            <person name="Rusch D."/>
            <person name="Podicherti R."/>
            <person name="Tsui H.-C.T."/>
            <person name="Winkler M.E."/>
        </authorList>
    </citation>
    <scope>NUCLEOTIDE SEQUENCE</scope>
</reference>
<feature type="domain" description="LamG-like jellyroll fold" evidence="3">
    <location>
        <begin position="95"/>
        <end position="235"/>
    </location>
</feature>
<evidence type="ECO:0000259" key="3">
    <source>
        <dbReference type="SMART" id="SM00560"/>
    </source>
</evidence>
<evidence type="ECO:0000256" key="2">
    <source>
        <dbReference type="ARBA" id="ARBA00023157"/>
    </source>
</evidence>
<keyword evidence="2" id="KW-1015">Disulfide bond</keyword>
<dbReference type="PANTHER" id="PTHR47635:SF2">
    <property type="entry name" value="LAMG-LIKE JELLYROLL FOLD DOMAIN-CONTAINING PROTEIN"/>
    <property type="match status" value="1"/>
</dbReference>
<dbReference type="Gene3D" id="2.60.120.200">
    <property type="match status" value="1"/>
</dbReference>
<evidence type="ECO:0000313" key="4">
    <source>
        <dbReference type="EMBL" id="SVB46667.1"/>
    </source>
</evidence>
<gene>
    <name evidence="4" type="ORF">METZ01_LOCUS199521</name>
</gene>
<dbReference type="InterPro" id="IPR013320">
    <property type="entry name" value="ConA-like_dom_sf"/>
</dbReference>
<dbReference type="SMART" id="SM00560">
    <property type="entry name" value="LamGL"/>
    <property type="match status" value="1"/>
</dbReference>
<dbReference type="PANTHER" id="PTHR47635">
    <property type="entry name" value="CUB DOMAIN-CONTAINING PROTEIN"/>
    <property type="match status" value="1"/>
</dbReference>
<dbReference type="AlphaFoldDB" id="A0A382E9W7"/>
<proteinExistence type="predicted"/>
<sequence length="263" mass="29465">MSFNKSLLLLFVGFLLVLCFLKSDAAEDKNLVLYLSFDEGNGNAVKDLSGSRNDGVINGKIKWVNGKENNALEFGGDATQYVEVQDSDSLHFGKKPFAYMAWVKSKKFGDYQSVITKRHITAGDGKPTATLFIHKKGNIFIEFRDSIQGMNAFDATDAVLKLNAWHHLAWVKDDRELRVYVDGKLKQKMAHDRTGELTTTEPFLVGVHHYGNTWNAPFIGIIDEVAVFRSALNENDIRQFMESILPVTPLGKLAAVWGGMKQF</sequence>
<organism evidence="4">
    <name type="scientific">marine metagenome</name>
    <dbReference type="NCBI Taxonomy" id="408172"/>
    <lineage>
        <taxon>unclassified sequences</taxon>
        <taxon>metagenomes</taxon>
        <taxon>ecological metagenomes</taxon>
    </lineage>
</organism>
<protein>
    <recommendedName>
        <fullName evidence="3">LamG-like jellyroll fold domain-containing protein</fullName>
    </recommendedName>
</protein>
<dbReference type="Pfam" id="PF13385">
    <property type="entry name" value="Laminin_G_3"/>
    <property type="match status" value="1"/>
</dbReference>
<dbReference type="SUPFAM" id="SSF49899">
    <property type="entry name" value="Concanavalin A-like lectins/glucanases"/>
    <property type="match status" value="1"/>
</dbReference>
<keyword evidence="1" id="KW-0732">Signal</keyword>
<dbReference type="EMBL" id="UINC01043104">
    <property type="protein sequence ID" value="SVB46667.1"/>
    <property type="molecule type" value="Genomic_DNA"/>
</dbReference>
<accession>A0A382E9W7</accession>